<comment type="caution">
    <text evidence="1">The sequence shown here is derived from an EMBL/GenBank/DDBJ whole genome shotgun (WGS) entry which is preliminary data.</text>
</comment>
<evidence type="ECO:0000313" key="2">
    <source>
        <dbReference type="Proteomes" id="UP000680279"/>
    </source>
</evidence>
<dbReference type="Proteomes" id="UP000680279">
    <property type="component" value="Unassembled WGS sequence"/>
</dbReference>
<proteinExistence type="predicted"/>
<keyword evidence="2" id="KW-1185">Reference proteome</keyword>
<reference evidence="1 2" key="1">
    <citation type="submission" date="2021-03" db="EMBL/GenBank/DDBJ databases">
        <title>Antimicrobial resistance genes in bacteria isolated from Japanese honey, and their potential for conferring macrolide and lincosamide resistance in the American foulbrood pathogen Paenibacillus larvae.</title>
        <authorList>
            <person name="Okamoto M."/>
            <person name="Kumagai M."/>
            <person name="Kanamori H."/>
            <person name="Takamatsu D."/>
        </authorList>
    </citation>
    <scope>NUCLEOTIDE SEQUENCE [LARGE SCALE GENOMIC DNA]</scope>
    <source>
        <strain evidence="1 2">J1TS3</strain>
    </source>
</reference>
<sequence length="70" mass="8117">MYKGDHPKPQAVKIHGTLSCRHILVQIISPLQLDIVSNISKVERKDFPLKFNLLILEKIKELILDKQRSK</sequence>
<organism evidence="1 2">
    <name type="scientific">Siminovitchia fordii</name>
    <dbReference type="NCBI Taxonomy" id="254759"/>
    <lineage>
        <taxon>Bacteria</taxon>
        <taxon>Bacillati</taxon>
        <taxon>Bacillota</taxon>
        <taxon>Bacilli</taxon>
        <taxon>Bacillales</taxon>
        <taxon>Bacillaceae</taxon>
        <taxon>Siminovitchia</taxon>
    </lineage>
</organism>
<accession>A0ABQ4JZP5</accession>
<dbReference type="EMBL" id="BOQT01000001">
    <property type="protein sequence ID" value="GIN18881.1"/>
    <property type="molecule type" value="Genomic_DNA"/>
</dbReference>
<name>A0ABQ4JZP5_9BACI</name>
<gene>
    <name evidence="1" type="ORF">J1TS3_00150</name>
</gene>
<evidence type="ECO:0000313" key="1">
    <source>
        <dbReference type="EMBL" id="GIN18881.1"/>
    </source>
</evidence>
<protein>
    <submittedName>
        <fullName evidence="1">Uncharacterized protein</fullName>
    </submittedName>
</protein>